<dbReference type="Gene3D" id="3.40.50.300">
    <property type="entry name" value="P-loop containing nucleotide triphosphate hydrolases"/>
    <property type="match status" value="1"/>
</dbReference>
<evidence type="ECO:0008006" key="5">
    <source>
        <dbReference type="Google" id="ProtNLM"/>
    </source>
</evidence>
<gene>
    <name evidence="3" type="ORF">C4561_01020</name>
</gene>
<dbReference type="Pfam" id="PF08433">
    <property type="entry name" value="KTI12"/>
    <property type="match status" value="1"/>
</dbReference>
<evidence type="ECO:0000256" key="1">
    <source>
        <dbReference type="ARBA" id="ARBA00022741"/>
    </source>
</evidence>
<dbReference type="InterPro" id="IPR013641">
    <property type="entry name" value="KTI12/PSTK"/>
</dbReference>
<keyword evidence="1" id="KW-0547">Nucleotide-binding</keyword>
<comment type="caution">
    <text evidence="3">The sequence shown here is derived from an EMBL/GenBank/DDBJ whole genome shotgun (WGS) entry which is preliminary data.</text>
</comment>
<evidence type="ECO:0000313" key="4">
    <source>
        <dbReference type="Proteomes" id="UP000265540"/>
    </source>
</evidence>
<accession>A0A3A4ZFN8</accession>
<dbReference type="SUPFAM" id="SSF52540">
    <property type="entry name" value="P-loop containing nucleoside triphosphate hydrolases"/>
    <property type="match status" value="1"/>
</dbReference>
<protein>
    <recommendedName>
        <fullName evidence="5">ATP-binding protein</fullName>
    </recommendedName>
</protein>
<dbReference type="Proteomes" id="UP000265540">
    <property type="component" value="Unassembled WGS sequence"/>
</dbReference>
<dbReference type="AlphaFoldDB" id="A0A3A4ZFN8"/>
<dbReference type="InterPro" id="IPR027417">
    <property type="entry name" value="P-loop_NTPase"/>
</dbReference>
<evidence type="ECO:0000313" key="3">
    <source>
        <dbReference type="EMBL" id="RJR27852.1"/>
    </source>
</evidence>
<name>A0A3A4ZFN8_UNCKA</name>
<proteinExistence type="predicted"/>
<organism evidence="3 4">
    <name type="scientific">candidate division WWE3 bacterium</name>
    <dbReference type="NCBI Taxonomy" id="2053526"/>
    <lineage>
        <taxon>Bacteria</taxon>
        <taxon>Katanobacteria</taxon>
    </lineage>
</organism>
<dbReference type="EMBL" id="QZJF01000006">
    <property type="protein sequence ID" value="RJR27852.1"/>
    <property type="molecule type" value="Genomic_DNA"/>
</dbReference>
<reference evidence="3 4" key="1">
    <citation type="journal article" date="2017" name="ISME J.">
        <title>Energy and carbon metabolisms in a deep terrestrial subsurface fluid microbial community.</title>
        <authorList>
            <person name="Momper L."/>
            <person name="Jungbluth S.P."/>
            <person name="Lee M.D."/>
            <person name="Amend J.P."/>
        </authorList>
    </citation>
    <scope>NUCLEOTIDE SEQUENCE [LARGE SCALE GENOMIC DNA]</scope>
    <source>
        <strain evidence="3">SURF_46</strain>
    </source>
</reference>
<keyword evidence="2" id="KW-0067">ATP-binding</keyword>
<sequence length="192" mass="22184">MFDYVEDKTAKNPLILIRGIPGSGKSTLATKLSYTYNLPMIDPDFLTQDHQDFKNYVKLNSKELHGLSVRTKKYRYNLNLATKYVIDSKGFIWAQAWSLLEGINYTMSTIAKISNKHELLCIVFDLKVDINIAVERFKIKTSSHREAQKVVEEFANKYEWITQPNFLHILIDGHKSKDAVFHEVASELNKLL</sequence>
<dbReference type="GO" id="GO:0005524">
    <property type="term" value="F:ATP binding"/>
    <property type="evidence" value="ECO:0007669"/>
    <property type="project" value="UniProtKB-KW"/>
</dbReference>
<evidence type="ECO:0000256" key="2">
    <source>
        <dbReference type="ARBA" id="ARBA00022840"/>
    </source>
</evidence>